<dbReference type="Gene3D" id="3.40.710.10">
    <property type="entry name" value="DD-peptidase/beta-lactamase superfamily"/>
    <property type="match status" value="1"/>
</dbReference>
<organism evidence="4 5">
    <name type="scientific">Actinorhabdospora filicis</name>
    <dbReference type="NCBI Taxonomy" id="1785913"/>
    <lineage>
        <taxon>Bacteria</taxon>
        <taxon>Bacillati</taxon>
        <taxon>Actinomycetota</taxon>
        <taxon>Actinomycetes</taxon>
        <taxon>Micromonosporales</taxon>
        <taxon>Micromonosporaceae</taxon>
        <taxon>Actinorhabdospora</taxon>
    </lineage>
</organism>
<feature type="domain" description="Beta-lactamase-related" evidence="3">
    <location>
        <begin position="41"/>
        <end position="359"/>
    </location>
</feature>
<sequence length="623" mass="64974">MSIRRRLLLPLAAGIALSAIPVAPAAAAPPELTPESAKAFFDDTLPGLLTQADIPGASVTVVAGGRETYSGGYGTADLASGRPVEPGTAFFNASTAKLWTATAVMSLVDRGRLDLAADVNEYLDFEVPDTYPGRPVTLRNLLTHTAGFDGLVLGTGARTAADVLPLRDYVREHMPARVRPPGEVAVYDNYALALAGYVVEAVSGVPYADYLRDEVFAPLGMTSSTAVQPAPEPIAALLATGYGSGREPIGGQYGHDVPAGGGTVTTAPDMGRFMLAHLGDGGGVLSPASVALMRQRQWANHPGLPGLGLVWMEQSIGAERLLEHGGDVPGFHAGLALLPERNTGVYVTYNGDGNGHNLRAELIDAFVSRFFPSTGNPPPAAPGDTDGLAGTYQSARTPSTDPTRVANLFSSLTVTADGGRLDVGGVEYTPLAGDLWSGADGTVIGFRREADGEARYLFFDGFPAEAYERAAWYREPLPHAVIIALTLLALPVTAVWWLIALLRRRRATPAPTAAKLARATGWAFVASLAGVVAVIAVAASDVDRLGVGLLVGGSPLLNAIPALLTLAAVVSAAAVGFTAAAWRAGWWGTATRVHYTALTVLMVAFSAVAGYYQLLGWPFTARL</sequence>
<feature type="signal peptide" evidence="2">
    <location>
        <begin position="1"/>
        <end position="27"/>
    </location>
</feature>
<keyword evidence="1" id="KW-0472">Membrane</keyword>
<dbReference type="RefSeq" id="WP_285661356.1">
    <property type="nucleotide sequence ID" value="NZ_BSTX01000001.1"/>
</dbReference>
<keyword evidence="2" id="KW-0732">Signal</keyword>
<keyword evidence="1" id="KW-0812">Transmembrane</keyword>
<feature type="transmembrane region" description="Helical" evidence="1">
    <location>
        <begin position="559"/>
        <end position="581"/>
    </location>
</feature>
<evidence type="ECO:0000256" key="1">
    <source>
        <dbReference type="SAM" id="Phobius"/>
    </source>
</evidence>
<dbReference type="SUPFAM" id="SSF56601">
    <property type="entry name" value="beta-lactamase/transpeptidase-like"/>
    <property type="match status" value="1"/>
</dbReference>
<protein>
    <submittedName>
        <fullName evidence="4">FmtA-like protein</fullName>
    </submittedName>
</protein>
<dbReference type="Pfam" id="PF00144">
    <property type="entry name" value="Beta-lactamase"/>
    <property type="match status" value="1"/>
</dbReference>
<feature type="chain" id="PRO_5040851877" evidence="2">
    <location>
        <begin position="28"/>
        <end position="623"/>
    </location>
</feature>
<dbReference type="InterPro" id="IPR050491">
    <property type="entry name" value="AmpC-like"/>
</dbReference>
<dbReference type="InterPro" id="IPR006311">
    <property type="entry name" value="TAT_signal"/>
</dbReference>
<dbReference type="PROSITE" id="PS51318">
    <property type="entry name" value="TAT"/>
    <property type="match status" value="1"/>
</dbReference>
<accession>A0A9W6SHZ5</accession>
<dbReference type="InterPro" id="IPR001466">
    <property type="entry name" value="Beta-lactam-related"/>
</dbReference>
<feature type="transmembrane region" description="Helical" evidence="1">
    <location>
        <begin position="477"/>
        <end position="499"/>
    </location>
</feature>
<evidence type="ECO:0000256" key="2">
    <source>
        <dbReference type="SAM" id="SignalP"/>
    </source>
</evidence>
<proteinExistence type="predicted"/>
<dbReference type="PANTHER" id="PTHR46825">
    <property type="entry name" value="D-ALANYL-D-ALANINE-CARBOXYPEPTIDASE/ENDOPEPTIDASE AMPH"/>
    <property type="match status" value="1"/>
</dbReference>
<feature type="transmembrane region" description="Helical" evidence="1">
    <location>
        <begin position="519"/>
        <end position="539"/>
    </location>
</feature>
<feature type="transmembrane region" description="Helical" evidence="1">
    <location>
        <begin position="593"/>
        <end position="614"/>
    </location>
</feature>
<keyword evidence="1" id="KW-1133">Transmembrane helix</keyword>
<evidence type="ECO:0000313" key="5">
    <source>
        <dbReference type="Proteomes" id="UP001165079"/>
    </source>
</evidence>
<dbReference type="InterPro" id="IPR012338">
    <property type="entry name" value="Beta-lactam/transpept-like"/>
</dbReference>
<dbReference type="PANTHER" id="PTHR46825:SF9">
    <property type="entry name" value="BETA-LACTAMASE-RELATED DOMAIN-CONTAINING PROTEIN"/>
    <property type="match status" value="1"/>
</dbReference>
<dbReference type="AlphaFoldDB" id="A0A9W6SHZ5"/>
<dbReference type="EMBL" id="BSTX01000001">
    <property type="protein sequence ID" value="GLZ76172.1"/>
    <property type="molecule type" value="Genomic_DNA"/>
</dbReference>
<name>A0A9W6SHZ5_9ACTN</name>
<keyword evidence="5" id="KW-1185">Reference proteome</keyword>
<evidence type="ECO:0000259" key="3">
    <source>
        <dbReference type="Pfam" id="PF00144"/>
    </source>
</evidence>
<evidence type="ECO:0000313" key="4">
    <source>
        <dbReference type="EMBL" id="GLZ76172.1"/>
    </source>
</evidence>
<dbReference type="Proteomes" id="UP001165079">
    <property type="component" value="Unassembled WGS sequence"/>
</dbReference>
<reference evidence="4" key="1">
    <citation type="submission" date="2023-03" db="EMBL/GenBank/DDBJ databases">
        <title>Actinorhabdospora filicis NBRC 111898.</title>
        <authorList>
            <person name="Ichikawa N."/>
            <person name="Sato H."/>
            <person name="Tonouchi N."/>
        </authorList>
    </citation>
    <scope>NUCLEOTIDE SEQUENCE</scope>
    <source>
        <strain evidence="4">NBRC 111898</strain>
    </source>
</reference>
<gene>
    <name evidence="4" type="ORF">Afil01_09790</name>
</gene>
<comment type="caution">
    <text evidence="4">The sequence shown here is derived from an EMBL/GenBank/DDBJ whole genome shotgun (WGS) entry which is preliminary data.</text>
</comment>